<comment type="similarity">
    <text evidence="1 8 9">Belongs to the FGGY kinase family.</text>
</comment>
<dbReference type="STRING" id="1122133.SAMN02745157_4179"/>
<evidence type="ECO:0000256" key="4">
    <source>
        <dbReference type="ARBA" id="ARBA00022741"/>
    </source>
</evidence>
<feature type="site" description="Important for activity" evidence="8">
    <location>
        <position position="6"/>
    </location>
</feature>
<comment type="catalytic activity">
    <reaction evidence="8 9">
        <text>D-xylulose + ATP = D-xylulose 5-phosphate + ADP + H(+)</text>
        <dbReference type="Rhea" id="RHEA:10964"/>
        <dbReference type="ChEBI" id="CHEBI:15378"/>
        <dbReference type="ChEBI" id="CHEBI:17140"/>
        <dbReference type="ChEBI" id="CHEBI:30616"/>
        <dbReference type="ChEBI" id="CHEBI:57737"/>
        <dbReference type="ChEBI" id="CHEBI:456216"/>
        <dbReference type="EC" id="2.7.1.17"/>
    </reaction>
</comment>
<dbReference type="InterPro" id="IPR006000">
    <property type="entry name" value="Xylulokinase"/>
</dbReference>
<dbReference type="NCBIfam" id="TIGR01312">
    <property type="entry name" value="XylB"/>
    <property type="match status" value="1"/>
</dbReference>
<evidence type="ECO:0000256" key="2">
    <source>
        <dbReference type="ARBA" id="ARBA00022629"/>
    </source>
</evidence>
<dbReference type="PIRSF" id="PIRSF000538">
    <property type="entry name" value="GlpK"/>
    <property type="match status" value="1"/>
</dbReference>
<dbReference type="SUPFAM" id="SSF53067">
    <property type="entry name" value="Actin-like ATPase domain"/>
    <property type="match status" value="2"/>
</dbReference>
<evidence type="ECO:0000313" key="12">
    <source>
        <dbReference type="EMBL" id="SHG38626.1"/>
    </source>
</evidence>
<dbReference type="GO" id="GO:0042732">
    <property type="term" value="P:D-xylose metabolic process"/>
    <property type="evidence" value="ECO:0007669"/>
    <property type="project" value="UniProtKB-KW"/>
</dbReference>
<keyword evidence="2 8" id="KW-0859">Xylose metabolism</keyword>
<dbReference type="OrthoDB" id="9805576at2"/>
<reference evidence="12 13" key="1">
    <citation type="submission" date="2016-11" db="EMBL/GenBank/DDBJ databases">
        <authorList>
            <person name="Jaros S."/>
            <person name="Januszkiewicz K."/>
            <person name="Wedrychowicz H."/>
        </authorList>
    </citation>
    <scope>NUCLEOTIDE SEQUENCE [LARGE SCALE GENOMIC DNA]</scope>
    <source>
        <strain evidence="12 13">DSM 19436</strain>
    </source>
</reference>
<dbReference type="PANTHER" id="PTHR43095">
    <property type="entry name" value="SUGAR KINASE"/>
    <property type="match status" value="1"/>
</dbReference>
<accession>A0A1M5JDF0</accession>
<keyword evidence="13" id="KW-1185">Reference proteome</keyword>
<dbReference type="Gene3D" id="3.30.420.40">
    <property type="match status" value="2"/>
</dbReference>
<organism evidence="12 13">
    <name type="scientific">Kaistia soli DSM 19436</name>
    <dbReference type="NCBI Taxonomy" id="1122133"/>
    <lineage>
        <taxon>Bacteria</taxon>
        <taxon>Pseudomonadati</taxon>
        <taxon>Pseudomonadota</taxon>
        <taxon>Alphaproteobacteria</taxon>
        <taxon>Hyphomicrobiales</taxon>
        <taxon>Kaistiaceae</taxon>
        <taxon>Kaistia</taxon>
    </lineage>
</organism>
<dbReference type="CDD" id="cd07808">
    <property type="entry name" value="ASKHA_NBD_FGGY_EcXK-like"/>
    <property type="match status" value="1"/>
</dbReference>
<sequence length="486" mass="51169">MFIGIDIGTSSVKTVLMSGDGAVLGSESRPLTVQRPEPGWSEQDPESWWTATLETMDALAVAFPAEIAATRGIALSGQMHGATLLDKDGAVLRPCILWNDGRAAAECAELEAACPELHAITGNLAMPGFTAPKLLWVRKHEPEIFARTRSVLLPKAYVRYRMTGDKVDEMSDASGTLWLDVGKRDWSDTVLAATGLDRSFMPRLVEGSQSGGPLDAELAKRWGMATPPVVAGGAGDNAAAAVGLGAIAAGSAFLSLGTSGVLWVTTDRFLPNPASAVHAFCHAIPETWHQMGVMLSAASALSWYSNLVGVKEGELLAALGETVEAPAPVLFLPYLSGERTPHNDVGARGAFIGLAHEHDRAALTQAVLEGVAFATRSCQAVLEAAGSHVAEIDLVGGGSRSALWASIMANVLGIPVHTVEDGELGGAFGAARLARIAATGLSPREVCPPPKRLRTYMPDPALAKAYEARYALWQRYYPLMKEAAAG</sequence>
<dbReference type="Pfam" id="PF00370">
    <property type="entry name" value="FGGY_N"/>
    <property type="match status" value="1"/>
</dbReference>
<dbReference type="InterPro" id="IPR050406">
    <property type="entry name" value="FGGY_Carb_Kinase"/>
</dbReference>
<keyword evidence="7 8" id="KW-0119">Carbohydrate metabolism</keyword>
<proteinExistence type="inferred from homology"/>
<evidence type="ECO:0000256" key="1">
    <source>
        <dbReference type="ARBA" id="ARBA00009156"/>
    </source>
</evidence>
<dbReference type="InterPro" id="IPR018483">
    <property type="entry name" value="Carb_kinase_FGGY_CS"/>
</dbReference>
<dbReference type="EMBL" id="FQUP01000004">
    <property type="protein sequence ID" value="SHG38626.1"/>
    <property type="molecule type" value="Genomic_DNA"/>
</dbReference>
<dbReference type="GO" id="GO:0005998">
    <property type="term" value="P:xylulose catabolic process"/>
    <property type="evidence" value="ECO:0007669"/>
    <property type="project" value="UniProtKB-UniRule"/>
</dbReference>
<evidence type="ECO:0000256" key="9">
    <source>
        <dbReference type="RuleBase" id="RU364073"/>
    </source>
</evidence>
<dbReference type="InterPro" id="IPR018484">
    <property type="entry name" value="FGGY_N"/>
</dbReference>
<dbReference type="InterPro" id="IPR000577">
    <property type="entry name" value="Carb_kinase_FGGY"/>
</dbReference>
<dbReference type="GO" id="GO:0005524">
    <property type="term" value="F:ATP binding"/>
    <property type="evidence" value="ECO:0007669"/>
    <property type="project" value="UniProtKB-UniRule"/>
</dbReference>
<dbReference type="RefSeq" id="WP_073056728.1">
    <property type="nucleotide sequence ID" value="NZ_FQUP01000004.1"/>
</dbReference>
<feature type="active site" description="Proton acceptor" evidence="8">
    <location>
        <position position="236"/>
    </location>
</feature>
<dbReference type="InterPro" id="IPR018485">
    <property type="entry name" value="FGGY_C"/>
</dbReference>
<dbReference type="PROSITE" id="PS00933">
    <property type="entry name" value="FGGY_KINASES_1"/>
    <property type="match status" value="1"/>
</dbReference>
<evidence type="ECO:0000259" key="10">
    <source>
        <dbReference type="Pfam" id="PF00370"/>
    </source>
</evidence>
<dbReference type="GO" id="GO:0004856">
    <property type="term" value="F:D-xylulokinase activity"/>
    <property type="evidence" value="ECO:0007669"/>
    <property type="project" value="UniProtKB-UniRule"/>
</dbReference>
<evidence type="ECO:0000256" key="7">
    <source>
        <dbReference type="ARBA" id="ARBA00023277"/>
    </source>
</evidence>
<dbReference type="HAMAP" id="MF_02220">
    <property type="entry name" value="XylB"/>
    <property type="match status" value="1"/>
</dbReference>
<evidence type="ECO:0000259" key="11">
    <source>
        <dbReference type="Pfam" id="PF02782"/>
    </source>
</evidence>
<keyword evidence="3 8" id="KW-0808">Transferase</keyword>
<dbReference type="InterPro" id="IPR043129">
    <property type="entry name" value="ATPase_NBD"/>
</dbReference>
<evidence type="ECO:0000256" key="3">
    <source>
        <dbReference type="ARBA" id="ARBA00022679"/>
    </source>
</evidence>
<keyword evidence="4 8" id="KW-0547">Nucleotide-binding</keyword>
<name>A0A1M5JDF0_9HYPH</name>
<keyword evidence="5 8" id="KW-0418">Kinase</keyword>
<feature type="domain" description="Carbohydrate kinase FGGY N-terminal" evidence="10">
    <location>
        <begin position="1"/>
        <end position="243"/>
    </location>
</feature>
<keyword evidence="6 8" id="KW-0067">ATP-binding</keyword>
<evidence type="ECO:0000256" key="8">
    <source>
        <dbReference type="HAMAP-Rule" id="MF_02220"/>
    </source>
</evidence>
<dbReference type="PANTHER" id="PTHR43095:SF6">
    <property type="entry name" value="XYLULOSE KINASE"/>
    <property type="match status" value="1"/>
</dbReference>
<dbReference type="EC" id="2.7.1.17" evidence="8 9"/>
<evidence type="ECO:0000313" key="13">
    <source>
        <dbReference type="Proteomes" id="UP000184485"/>
    </source>
</evidence>
<gene>
    <name evidence="8 9" type="primary">xylB</name>
    <name evidence="12" type="ORF">SAMN02745157_4179</name>
</gene>
<feature type="domain" description="Carbohydrate kinase FGGY C-terminal" evidence="11">
    <location>
        <begin position="253"/>
        <end position="438"/>
    </location>
</feature>
<evidence type="ECO:0000256" key="5">
    <source>
        <dbReference type="ARBA" id="ARBA00022777"/>
    </source>
</evidence>
<feature type="binding site" evidence="8">
    <location>
        <begin position="79"/>
        <end position="80"/>
    </location>
    <ligand>
        <name>substrate</name>
    </ligand>
</feature>
<evidence type="ECO:0000256" key="6">
    <source>
        <dbReference type="ARBA" id="ARBA00022840"/>
    </source>
</evidence>
<dbReference type="AlphaFoldDB" id="A0A1M5JDF0"/>
<dbReference type="Proteomes" id="UP000184485">
    <property type="component" value="Unassembled WGS sequence"/>
</dbReference>
<dbReference type="Pfam" id="PF02782">
    <property type="entry name" value="FGGY_C"/>
    <property type="match status" value="1"/>
</dbReference>
<protein>
    <recommendedName>
        <fullName evidence="8 9">Xylulose kinase</fullName>
        <shortName evidence="8 9">Xylulokinase</shortName>
        <ecNumber evidence="8 9">2.7.1.17</ecNumber>
    </recommendedName>
</protein>
<comment type="function">
    <text evidence="8">Catalyzes the phosphorylation of D-xylulose to D-xylulose 5-phosphate.</text>
</comment>